<dbReference type="OrthoDB" id="328435at2"/>
<keyword evidence="1" id="KW-0378">Hydrolase</keyword>
<gene>
    <name evidence="3" type="ORF">HMPREF9970_1376</name>
</gene>
<dbReference type="InterPro" id="IPR029069">
    <property type="entry name" value="HotDog_dom_sf"/>
</dbReference>
<dbReference type="eggNOG" id="COG2050">
    <property type="taxonomic scope" value="Bacteria"/>
</dbReference>
<dbReference type="PATRIC" id="fig|1095750.3.peg.192"/>
<name>I0RBK9_9FIRM</name>
<dbReference type="GO" id="GO:0016289">
    <property type="term" value="F:acyl-CoA hydrolase activity"/>
    <property type="evidence" value="ECO:0007669"/>
    <property type="project" value="TreeGrafter"/>
</dbReference>
<evidence type="ECO:0000256" key="1">
    <source>
        <dbReference type="ARBA" id="ARBA00022801"/>
    </source>
</evidence>
<keyword evidence="4" id="KW-1185">Reference proteome</keyword>
<dbReference type="Pfam" id="PF03061">
    <property type="entry name" value="4HBT"/>
    <property type="match status" value="1"/>
</dbReference>
<protein>
    <recommendedName>
        <fullName evidence="2">Thioesterase domain-containing protein</fullName>
    </recommendedName>
</protein>
<evidence type="ECO:0000313" key="4">
    <source>
        <dbReference type="Proteomes" id="UP000005039"/>
    </source>
</evidence>
<evidence type="ECO:0000259" key="2">
    <source>
        <dbReference type="Pfam" id="PF03061"/>
    </source>
</evidence>
<dbReference type="NCBIfam" id="TIGR00369">
    <property type="entry name" value="unchar_dom_1"/>
    <property type="match status" value="1"/>
</dbReference>
<sequence>MDFEKLKSFRNINNNFAKLLGIELTELSKGYAKAQMTIKKEFLNPIGSLHGGCLYTIADIAGGAAACSYGIHVTTIDGGFHYLRAGINTERLYATATEIKKGKRISVYNISVTDQDNMELAVGIFSFMSLGKPIEI</sequence>
<dbReference type="SUPFAM" id="SSF54637">
    <property type="entry name" value="Thioesterase/thiol ester dehydrase-isomerase"/>
    <property type="match status" value="1"/>
</dbReference>
<proteinExistence type="predicted"/>
<evidence type="ECO:0000313" key="3">
    <source>
        <dbReference type="EMBL" id="EIC97067.1"/>
    </source>
</evidence>
<dbReference type="InterPro" id="IPR003736">
    <property type="entry name" value="PAAI_dom"/>
</dbReference>
<reference evidence="3 4" key="1">
    <citation type="submission" date="2012-03" db="EMBL/GenBank/DDBJ databases">
        <authorList>
            <person name="Durkin A.S."/>
            <person name="McCorrison J."/>
            <person name="Torralba M."/>
            <person name="Gillis M."/>
            <person name="Methe B."/>
            <person name="Sutton G."/>
            <person name="Nelson K.E."/>
        </authorList>
    </citation>
    <scope>NUCLEOTIDE SEQUENCE [LARGE SCALE GENOMIC DNA]</scope>
    <source>
        <strain evidence="3 4">F0468</strain>
    </source>
</reference>
<dbReference type="Proteomes" id="UP000005039">
    <property type="component" value="Unassembled WGS sequence"/>
</dbReference>
<organism evidence="3 4">
    <name type="scientific">Lachnoanaerobaculum saburreum F0468</name>
    <dbReference type="NCBI Taxonomy" id="1095750"/>
    <lineage>
        <taxon>Bacteria</taxon>
        <taxon>Bacillati</taxon>
        <taxon>Bacillota</taxon>
        <taxon>Clostridia</taxon>
        <taxon>Lachnospirales</taxon>
        <taxon>Lachnospiraceae</taxon>
        <taxon>Lachnoanaerobaculum</taxon>
    </lineage>
</organism>
<dbReference type="AlphaFoldDB" id="I0RBK9"/>
<dbReference type="PANTHER" id="PTHR42856">
    <property type="entry name" value="ACYL-COENZYME A THIOESTERASE PAAI"/>
    <property type="match status" value="1"/>
</dbReference>
<dbReference type="InterPro" id="IPR052723">
    <property type="entry name" value="Acyl-CoA_thioesterase_PaaI"/>
</dbReference>
<comment type="caution">
    <text evidence="3">The sequence shown here is derived from an EMBL/GenBank/DDBJ whole genome shotgun (WGS) entry which is preliminary data.</text>
</comment>
<dbReference type="InterPro" id="IPR006683">
    <property type="entry name" value="Thioestr_dom"/>
</dbReference>
<dbReference type="Gene3D" id="3.10.129.10">
    <property type="entry name" value="Hotdog Thioesterase"/>
    <property type="match status" value="1"/>
</dbReference>
<dbReference type="PANTHER" id="PTHR42856:SF1">
    <property type="entry name" value="ACYL-COENZYME A THIOESTERASE PAAI"/>
    <property type="match status" value="1"/>
</dbReference>
<dbReference type="CDD" id="cd03443">
    <property type="entry name" value="PaaI_thioesterase"/>
    <property type="match status" value="1"/>
</dbReference>
<feature type="domain" description="Thioesterase" evidence="2">
    <location>
        <begin position="47"/>
        <end position="120"/>
    </location>
</feature>
<dbReference type="EMBL" id="AJGH01000010">
    <property type="protein sequence ID" value="EIC97067.1"/>
    <property type="molecule type" value="Genomic_DNA"/>
</dbReference>
<accession>I0RBK9</accession>
<dbReference type="RefSeq" id="WP_008752900.1">
    <property type="nucleotide sequence ID" value="NZ_AJGH01000010.1"/>
</dbReference>